<name>A0A5N6Z293_9EURO</name>
<dbReference type="OrthoDB" id="1938621at2759"/>
<evidence type="ECO:0000313" key="1">
    <source>
        <dbReference type="EMBL" id="KAE8351777.1"/>
    </source>
</evidence>
<dbReference type="EMBL" id="ML739155">
    <property type="protein sequence ID" value="KAE8351777.1"/>
    <property type="molecule type" value="Genomic_DNA"/>
</dbReference>
<protein>
    <submittedName>
        <fullName evidence="1">Uncharacterized protein</fullName>
    </submittedName>
</protein>
<keyword evidence="2" id="KW-1185">Reference proteome</keyword>
<evidence type="ECO:0000313" key="2">
    <source>
        <dbReference type="Proteomes" id="UP000327118"/>
    </source>
</evidence>
<accession>A0A5N6Z293</accession>
<sequence length="163" mass="17561">MSRSILSAAARQLWRQQLPRPGVPAFPTPKSRRTFSATFCEYHSISIYASKTTYSGRTNSPPKAVVHLQPRSAFSSSSLRPATKVLQNPRVGEDGNPLTIEISPRAAEVRPPLLFLTSCSSFISLGIWGLCWTGAMLFSGTSVVAVDAGVFAKAEANTFARSG</sequence>
<reference evidence="2" key="1">
    <citation type="submission" date="2019-04" db="EMBL/GenBank/DDBJ databases">
        <title>Friends and foes A comparative genomics studyof 23 Aspergillus species from section Flavi.</title>
        <authorList>
            <consortium name="DOE Joint Genome Institute"/>
            <person name="Kjaerbolling I."/>
            <person name="Vesth T."/>
            <person name="Frisvad J.C."/>
            <person name="Nybo J.L."/>
            <person name="Theobald S."/>
            <person name="Kildgaard S."/>
            <person name="Isbrandt T."/>
            <person name="Kuo A."/>
            <person name="Sato A."/>
            <person name="Lyhne E.K."/>
            <person name="Kogle M.E."/>
            <person name="Wiebenga A."/>
            <person name="Kun R.S."/>
            <person name="Lubbers R.J."/>
            <person name="Makela M.R."/>
            <person name="Barry K."/>
            <person name="Chovatia M."/>
            <person name="Clum A."/>
            <person name="Daum C."/>
            <person name="Haridas S."/>
            <person name="He G."/>
            <person name="LaButti K."/>
            <person name="Lipzen A."/>
            <person name="Mondo S."/>
            <person name="Riley R."/>
            <person name="Salamov A."/>
            <person name="Simmons B.A."/>
            <person name="Magnuson J.K."/>
            <person name="Henrissat B."/>
            <person name="Mortensen U.H."/>
            <person name="Larsen T.O."/>
            <person name="Devries R.P."/>
            <person name="Grigoriev I.V."/>
            <person name="Machida M."/>
            <person name="Baker S.E."/>
            <person name="Andersen M.R."/>
        </authorList>
    </citation>
    <scope>NUCLEOTIDE SEQUENCE [LARGE SCALE GENOMIC DNA]</scope>
    <source>
        <strain evidence="2">CBS 553.77</strain>
    </source>
</reference>
<dbReference type="Proteomes" id="UP000327118">
    <property type="component" value="Unassembled WGS sequence"/>
</dbReference>
<proteinExistence type="predicted"/>
<dbReference type="AlphaFoldDB" id="A0A5N6Z293"/>
<organism evidence="1 2">
    <name type="scientific">Aspergillus coremiiformis</name>
    <dbReference type="NCBI Taxonomy" id="138285"/>
    <lineage>
        <taxon>Eukaryota</taxon>
        <taxon>Fungi</taxon>
        <taxon>Dikarya</taxon>
        <taxon>Ascomycota</taxon>
        <taxon>Pezizomycotina</taxon>
        <taxon>Eurotiomycetes</taxon>
        <taxon>Eurotiomycetidae</taxon>
        <taxon>Eurotiales</taxon>
        <taxon>Aspergillaceae</taxon>
        <taxon>Aspergillus</taxon>
        <taxon>Aspergillus subgen. Circumdati</taxon>
    </lineage>
</organism>
<gene>
    <name evidence="1" type="ORF">BDV28DRAFT_13385</name>
</gene>